<feature type="domain" description="Transcription regulator AsnC/Lrp ligand binding" evidence="1">
    <location>
        <begin position="7"/>
        <end position="75"/>
    </location>
</feature>
<dbReference type="SUPFAM" id="SSF54909">
    <property type="entry name" value="Dimeric alpha+beta barrel"/>
    <property type="match status" value="1"/>
</dbReference>
<dbReference type="EMBL" id="CASHTH010001282">
    <property type="protein sequence ID" value="CAI8013630.1"/>
    <property type="molecule type" value="Genomic_DNA"/>
</dbReference>
<dbReference type="InterPro" id="IPR011008">
    <property type="entry name" value="Dimeric_a/b-barrel"/>
</dbReference>
<dbReference type="AlphaFoldDB" id="A0AA35WGN2"/>
<evidence type="ECO:0000259" key="1">
    <source>
        <dbReference type="Pfam" id="PF01037"/>
    </source>
</evidence>
<proteinExistence type="predicted"/>
<organism evidence="2 3">
    <name type="scientific">Geodia barretti</name>
    <name type="common">Barrett's horny sponge</name>
    <dbReference type="NCBI Taxonomy" id="519541"/>
    <lineage>
        <taxon>Eukaryota</taxon>
        <taxon>Metazoa</taxon>
        <taxon>Porifera</taxon>
        <taxon>Demospongiae</taxon>
        <taxon>Heteroscleromorpha</taxon>
        <taxon>Tetractinellida</taxon>
        <taxon>Astrophorina</taxon>
        <taxon>Geodiidae</taxon>
        <taxon>Geodia</taxon>
    </lineage>
</organism>
<accession>A0AA35WGN2</accession>
<evidence type="ECO:0000313" key="3">
    <source>
        <dbReference type="Proteomes" id="UP001174909"/>
    </source>
</evidence>
<dbReference type="InterPro" id="IPR019887">
    <property type="entry name" value="Tscrpt_reg_AsnC/Lrp_C"/>
</dbReference>
<reference evidence="2" key="1">
    <citation type="submission" date="2023-03" db="EMBL/GenBank/DDBJ databases">
        <authorList>
            <person name="Steffen K."/>
            <person name="Cardenas P."/>
        </authorList>
    </citation>
    <scope>NUCLEOTIDE SEQUENCE</scope>
</reference>
<name>A0AA35WGN2_GEOBA</name>
<keyword evidence="3" id="KW-1185">Reference proteome</keyword>
<gene>
    <name evidence="2" type="ORF">GBAR_LOCUS8613</name>
</gene>
<dbReference type="Pfam" id="PF01037">
    <property type="entry name" value="AsnC_trans_reg"/>
    <property type="match status" value="1"/>
</dbReference>
<dbReference type="Proteomes" id="UP001174909">
    <property type="component" value="Unassembled WGS sequence"/>
</dbReference>
<comment type="caution">
    <text evidence="2">The sequence shown here is derived from an EMBL/GenBank/DDBJ whole genome shotgun (WGS) entry which is preliminary data.</text>
</comment>
<evidence type="ECO:0000313" key="2">
    <source>
        <dbReference type="EMBL" id="CAI8013630.1"/>
    </source>
</evidence>
<dbReference type="Gene3D" id="3.30.70.920">
    <property type="match status" value="1"/>
</dbReference>
<protein>
    <recommendedName>
        <fullName evidence="1">Transcription regulator AsnC/Lrp ligand binding domain-containing protein</fullName>
    </recommendedName>
</protein>
<sequence length="76" mass="8110">MATRAYILIETRVGKAKDVLSALRAMDNVAEADIITGTYDLIALAEANDMLSLVELVTAQVQNVDGVERTITCVAA</sequence>